<dbReference type="RefSeq" id="WP_103914605.1">
    <property type="nucleotide sequence ID" value="NZ_FNUS01000007.1"/>
</dbReference>
<feature type="transmembrane region" description="Helical" evidence="1">
    <location>
        <begin position="66"/>
        <end position="84"/>
    </location>
</feature>
<dbReference type="OrthoDB" id="1264880at2"/>
<keyword evidence="1" id="KW-0812">Transmembrane</keyword>
<gene>
    <name evidence="2" type="ORF">SAMN05421847_2768</name>
</gene>
<feature type="transmembrane region" description="Helical" evidence="1">
    <location>
        <begin position="125"/>
        <end position="145"/>
    </location>
</feature>
<evidence type="ECO:0000313" key="2">
    <source>
        <dbReference type="EMBL" id="SEG56509.1"/>
    </source>
</evidence>
<name>A0A1H6B6N8_9FLAO</name>
<protein>
    <submittedName>
        <fullName evidence="2">Uncharacterized protein</fullName>
    </submittedName>
</protein>
<sequence length="218" mass="25347">MEWNTNLGLSIINILMLSICVMLFKKRTVLGEYFYYMMAAMGLTYVIDLVTFIIRCSSINNIYILYIYIYGGLGLFFLIIFLMYQNLIKDRLLKKISTFITVLFLILYFYKIFTIKISNGFPDIILFINVFLLIFGISLFLLDTFKTDLILEISHYYPFWFSLGLIIIYLGVVPSIFISKIVSSKNSLNLWSFIVFLVNLAGYGTLLIGLFKAKKLDK</sequence>
<evidence type="ECO:0000313" key="3">
    <source>
        <dbReference type="Proteomes" id="UP000236738"/>
    </source>
</evidence>
<dbReference type="Proteomes" id="UP000236738">
    <property type="component" value="Unassembled WGS sequence"/>
</dbReference>
<reference evidence="3" key="1">
    <citation type="submission" date="2016-10" db="EMBL/GenBank/DDBJ databases">
        <authorList>
            <person name="Varghese N."/>
            <person name="Submissions S."/>
        </authorList>
    </citation>
    <scope>NUCLEOTIDE SEQUENCE [LARGE SCALE GENOMIC DNA]</scope>
    <source>
        <strain evidence="3">DSM 21580</strain>
    </source>
</reference>
<feature type="transmembrane region" description="Helical" evidence="1">
    <location>
        <begin position="6"/>
        <end position="24"/>
    </location>
</feature>
<dbReference type="EMBL" id="FNUS01000007">
    <property type="protein sequence ID" value="SEG56509.1"/>
    <property type="molecule type" value="Genomic_DNA"/>
</dbReference>
<feature type="transmembrane region" description="Helical" evidence="1">
    <location>
        <begin position="190"/>
        <end position="211"/>
    </location>
</feature>
<keyword evidence="3" id="KW-1185">Reference proteome</keyword>
<proteinExistence type="predicted"/>
<dbReference type="AlphaFoldDB" id="A0A1H6B6N8"/>
<feature type="transmembrane region" description="Helical" evidence="1">
    <location>
        <begin position="96"/>
        <end position="113"/>
    </location>
</feature>
<keyword evidence="1" id="KW-0472">Membrane</keyword>
<evidence type="ECO:0000256" key="1">
    <source>
        <dbReference type="SAM" id="Phobius"/>
    </source>
</evidence>
<keyword evidence="1" id="KW-1133">Transmembrane helix</keyword>
<organism evidence="2 3">
    <name type="scientific">Halpernia humi</name>
    <dbReference type="NCBI Taxonomy" id="493375"/>
    <lineage>
        <taxon>Bacteria</taxon>
        <taxon>Pseudomonadati</taxon>
        <taxon>Bacteroidota</taxon>
        <taxon>Flavobacteriia</taxon>
        <taxon>Flavobacteriales</taxon>
        <taxon>Weeksellaceae</taxon>
        <taxon>Chryseobacterium group</taxon>
        <taxon>Halpernia</taxon>
    </lineage>
</organism>
<feature type="transmembrane region" description="Helical" evidence="1">
    <location>
        <begin position="157"/>
        <end position="178"/>
    </location>
</feature>
<accession>A0A1H6B6N8</accession>
<feature type="transmembrane region" description="Helical" evidence="1">
    <location>
        <begin position="33"/>
        <end position="54"/>
    </location>
</feature>